<proteinExistence type="predicted"/>
<feature type="compositionally biased region" description="Low complexity" evidence="5">
    <location>
        <begin position="97"/>
        <end position="125"/>
    </location>
</feature>
<keyword evidence="4 6" id="KW-0472">Membrane</keyword>
<keyword evidence="2 6" id="KW-0812">Transmembrane</keyword>
<sequence length="215" mass="22335">MACASASPVQRASRVSSARPASRTCSRASSRCTTRSTPAEAFCAAMSGVVRRLTDMTETPGTPEGHEPTTPLPPLPSVPPTGADQGQLPPPPPGYPQPGQQGYAQPGYGQPAYGQQPYGQPAYGQQAYGNPAAPYGIHPVTGVPYSDKSKLIAGLLQILIPLGIGRFYMGQTGLGIAQLLVTILTCGIGGIWPFIDGIVILAGDPKDELGRPLRS</sequence>
<dbReference type="InterPro" id="IPR007829">
    <property type="entry name" value="TM2"/>
</dbReference>
<feature type="region of interest" description="Disordered" evidence="5">
    <location>
        <begin position="56"/>
        <end position="125"/>
    </location>
</feature>
<comment type="caution">
    <text evidence="8">The sequence shown here is derived from an EMBL/GenBank/DDBJ whole genome shotgun (WGS) entry which is preliminary data.</text>
</comment>
<protein>
    <submittedName>
        <fullName evidence="8">NINE protein</fullName>
    </submittedName>
</protein>
<evidence type="ECO:0000256" key="1">
    <source>
        <dbReference type="ARBA" id="ARBA00004141"/>
    </source>
</evidence>
<evidence type="ECO:0000259" key="7">
    <source>
        <dbReference type="Pfam" id="PF05154"/>
    </source>
</evidence>
<gene>
    <name evidence="8" type="ORF">EPD65_08760</name>
</gene>
<keyword evidence="9" id="KW-1185">Reference proteome</keyword>
<evidence type="ECO:0000256" key="5">
    <source>
        <dbReference type="SAM" id="MobiDB-lite"/>
    </source>
</evidence>
<comment type="subcellular location">
    <subcellularLocation>
        <location evidence="1">Membrane</location>
        <topology evidence="1">Multi-pass membrane protein</topology>
    </subcellularLocation>
</comment>
<evidence type="ECO:0000256" key="2">
    <source>
        <dbReference type="ARBA" id="ARBA00022692"/>
    </source>
</evidence>
<reference evidence="8 9" key="1">
    <citation type="submission" date="2019-03" db="EMBL/GenBank/DDBJ databases">
        <authorList>
            <person name="Kim M.K.M."/>
        </authorList>
    </citation>
    <scope>NUCLEOTIDE SEQUENCE [LARGE SCALE GENOMIC DNA]</scope>
    <source>
        <strain evidence="8 9">18JY15-6</strain>
    </source>
</reference>
<feature type="domain" description="TM2" evidence="7">
    <location>
        <begin position="147"/>
        <end position="198"/>
    </location>
</feature>
<evidence type="ECO:0000313" key="8">
    <source>
        <dbReference type="EMBL" id="TCJ28066.1"/>
    </source>
</evidence>
<keyword evidence="3 6" id="KW-1133">Transmembrane helix</keyword>
<feature type="transmembrane region" description="Helical" evidence="6">
    <location>
        <begin position="175"/>
        <end position="202"/>
    </location>
</feature>
<feature type="compositionally biased region" description="Pro residues" evidence="5">
    <location>
        <begin position="70"/>
        <end position="79"/>
    </location>
</feature>
<organism evidence="8 9">
    <name type="scientific">Nocardioides jejuensis</name>
    <dbReference type="NCBI Taxonomy" id="2502782"/>
    <lineage>
        <taxon>Bacteria</taxon>
        <taxon>Bacillati</taxon>
        <taxon>Actinomycetota</taxon>
        <taxon>Actinomycetes</taxon>
        <taxon>Propionibacteriales</taxon>
        <taxon>Nocardioidaceae</taxon>
        <taxon>Nocardioides</taxon>
    </lineage>
</organism>
<evidence type="ECO:0000256" key="3">
    <source>
        <dbReference type="ARBA" id="ARBA00022989"/>
    </source>
</evidence>
<dbReference type="Proteomes" id="UP000295453">
    <property type="component" value="Unassembled WGS sequence"/>
</dbReference>
<evidence type="ECO:0000256" key="6">
    <source>
        <dbReference type="SAM" id="Phobius"/>
    </source>
</evidence>
<dbReference type="EMBL" id="SJZJ01000012">
    <property type="protein sequence ID" value="TCJ28066.1"/>
    <property type="molecule type" value="Genomic_DNA"/>
</dbReference>
<evidence type="ECO:0000313" key="9">
    <source>
        <dbReference type="Proteomes" id="UP000295453"/>
    </source>
</evidence>
<dbReference type="Pfam" id="PF05154">
    <property type="entry name" value="TM2"/>
    <property type="match status" value="1"/>
</dbReference>
<dbReference type="GO" id="GO:0016020">
    <property type="term" value="C:membrane"/>
    <property type="evidence" value="ECO:0007669"/>
    <property type="project" value="UniProtKB-SubCell"/>
</dbReference>
<accession>A0A4R1CDL1</accession>
<name>A0A4R1CDL1_9ACTN</name>
<evidence type="ECO:0000256" key="4">
    <source>
        <dbReference type="ARBA" id="ARBA00023136"/>
    </source>
</evidence>
<dbReference type="AlphaFoldDB" id="A0A4R1CDL1"/>
<dbReference type="OrthoDB" id="2004788at2"/>
<feature type="region of interest" description="Disordered" evidence="5">
    <location>
        <begin position="1"/>
        <end position="33"/>
    </location>
</feature>